<sequence length="116" mass="13177">MSHSESCVNTECHLSEEQNCIAILAGIESGARTNFHPLRQNPTRRSLVLLPPIWRLRMLDKKKKKGFGNITSAMRGRFAAECWRLPRSSSTLHSLRNASPSADRLTRYNSHFQGLE</sequence>
<reference evidence="1 2" key="1">
    <citation type="journal article" date="2024" name="G3 (Bethesda)">
        <title>Genome assembly of Hibiscus sabdariffa L. provides insights into metabolisms of medicinal natural products.</title>
        <authorList>
            <person name="Kim T."/>
        </authorList>
    </citation>
    <scope>NUCLEOTIDE SEQUENCE [LARGE SCALE GENOMIC DNA]</scope>
    <source>
        <strain evidence="1">TK-2024</strain>
        <tissue evidence="1">Old leaves</tissue>
    </source>
</reference>
<dbReference type="Proteomes" id="UP001396334">
    <property type="component" value="Unassembled WGS sequence"/>
</dbReference>
<comment type="caution">
    <text evidence="1">The sequence shown here is derived from an EMBL/GenBank/DDBJ whole genome shotgun (WGS) entry which is preliminary data.</text>
</comment>
<proteinExistence type="predicted"/>
<dbReference type="EMBL" id="JBBPBN010000477">
    <property type="protein sequence ID" value="KAK8485812.1"/>
    <property type="molecule type" value="Genomic_DNA"/>
</dbReference>
<protein>
    <submittedName>
        <fullName evidence="1">Uncharacterized protein</fullName>
    </submittedName>
</protein>
<accession>A0ABR1ZYP4</accession>
<gene>
    <name evidence="1" type="ORF">V6N11_012841</name>
</gene>
<keyword evidence="2" id="KW-1185">Reference proteome</keyword>
<evidence type="ECO:0000313" key="2">
    <source>
        <dbReference type="Proteomes" id="UP001396334"/>
    </source>
</evidence>
<organism evidence="1 2">
    <name type="scientific">Hibiscus sabdariffa</name>
    <name type="common">roselle</name>
    <dbReference type="NCBI Taxonomy" id="183260"/>
    <lineage>
        <taxon>Eukaryota</taxon>
        <taxon>Viridiplantae</taxon>
        <taxon>Streptophyta</taxon>
        <taxon>Embryophyta</taxon>
        <taxon>Tracheophyta</taxon>
        <taxon>Spermatophyta</taxon>
        <taxon>Magnoliopsida</taxon>
        <taxon>eudicotyledons</taxon>
        <taxon>Gunneridae</taxon>
        <taxon>Pentapetalae</taxon>
        <taxon>rosids</taxon>
        <taxon>malvids</taxon>
        <taxon>Malvales</taxon>
        <taxon>Malvaceae</taxon>
        <taxon>Malvoideae</taxon>
        <taxon>Hibiscus</taxon>
    </lineage>
</organism>
<evidence type="ECO:0000313" key="1">
    <source>
        <dbReference type="EMBL" id="KAK8485812.1"/>
    </source>
</evidence>
<name>A0ABR1ZYP4_9ROSI</name>